<accession>A0A5C8UM87</accession>
<reference evidence="2 3" key="1">
    <citation type="submission" date="2019-08" db="EMBL/GenBank/DDBJ databases">
        <title>Bacterial whole genome sequence for Glaciihabitans sp. CHu50b-6-2.</title>
        <authorList>
            <person name="Jin L."/>
        </authorList>
    </citation>
    <scope>NUCLEOTIDE SEQUENCE [LARGE SCALE GENOMIC DNA]</scope>
    <source>
        <strain evidence="2 3">CHu50b-6-2</strain>
    </source>
</reference>
<dbReference type="Pfam" id="PF14542">
    <property type="entry name" value="Acetyltransf_CG"/>
    <property type="match status" value="1"/>
</dbReference>
<dbReference type="PROSITE" id="PS51729">
    <property type="entry name" value="GNAT_YJDJ"/>
    <property type="match status" value="1"/>
</dbReference>
<name>A0A5C8UM87_9MICO</name>
<dbReference type="PANTHER" id="PTHR31435:SF10">
    <property type="entry name" value="BSR4717 PROTEIN"/>
    <property type="match status" value="1"/>
</dbReference>
<dbReference type="SUPFAM" id="SSF55729">
    <property type="entry name" value="Acyl-CoA N-acyltransferases (Nat)"/>
    <property type="match status" value="1"/>
</dbReference>
<dbReference type="InterPro" id="IPR016181">
    <property type="entry name" value="Acyl_CoA_acyltransferase"/>
</dbReference>
<dbReference type="PANTHER" id="PTHR31435">
    <property type="entry name" value="PROTEIN NATD1"/>
    <property type="match status" value="1"/>
</dbReference>
<evidence type="ECO:0000313" key="3">
    <source>
        <dbReference type="Proteomes" id="UP000321379"/>
    </source>
</evidence>
<organism evidence="2 3">
    <name type="scientific">Lacisediminihabitans profunda</name>
    <dbReference type="NCBI Taxonomy" id="2594790"/>
    <lineage>
        <taxon>Bacteria</taxon>
        <taxon>Bacillati</taxon>
        <taxon>Actinomycetota</taxon>
        <taxon>Actinomycetes</taxon>
        <taxon>Micrococcales</taxon>
        <taxon>Microbacteriaceae</taxon>
        <taxon>Lacisediminihabitans</taxon>
    </lineage>
</organism>
<evidence type="ECO:0000259" key="1">
    <source>
        <dbReference type="PROSITE" id="PS51729"/>
    </source>
</evidence>
<keyword evidence="3" id="KW-1185">Reference proteome</keyword>
<dbReference type="InterPro" id="IPR031165">
    <property type="entry name" value="GNAT_YJDJ"/>
</dbReference>
<dbReference type="AlphaFoldDB" id="A0A5C8UM87"/>
<dbReference type="EMBL" id="VRMG01000009">
    <property type="protein sequence ID" value="TXN29443.1"/>
    <property type="molecule type" value="Genomic_DNA"/>
</dbReference>
<dbReference type="GO" id="GO:0016740">
    <property type="term" value="F:transferase activity"/>
    <property type="evidence" value="ECO:0007669"/>
    <property type="project" value="UniProtKB-KW"/>
</dbReference>
<dbReference type="CDD" id="cd04301">
    <property type="entry name" value="NAT_SF"/>
    <property type="match status" value="1"/>
</dbReference>
<gene>
    <name evidence="2" type="ORF">FVP33_14850</name>
</gene>
<comment type="caution">
    <text evidence="2">The sequence shown here is derived from an EMBL/GenBank/DDBJ whole genome shotgun (WGS) entry which is preliminary data.</text>
</comment>
<feature type="domain" description="N-acetyltransferase" evidence="1">
    <location>
        <begin position="6"/>
        <end position="93"/>
    </location>
</feature>
<sequence length="95" mass="10757">MSTEVLHLPGQNRYVFKKDGEQVGLTDYTLRGNSIHITHTEIDPHLRGSGLGAEMVQSVFDAIRTDTSYRVVAECPFVVDWLGKHPEYQELELRG</sequence>
<dbReference type="Proteomes" id="UP000321379">
    <property type="component" value="Unassembled WGS sequence"/>
</dbReference>
<keyword evidence="2" id="KW-0808">Transferase</keyword>
<proteinExistence type="predicted"/>
<dbReference type="InterPro" id="IPR045057">
    <property type="entry name" value="Gcn5-rel_NAT"/>
</dbReference>
<dbReference type="Gene3D" id="3.40.630.30">
    <property type="match status" value="1"/>
</dbReference>
<protein>
    <submittedName>
        <fullName evidence="2">N-acetyltransferase</fullName>
    </submittedName>
</protein>
<dbReference type="RefSeq" id="WP_147784459.1">
    <property type="nucleotide sequence ID" value="NZ_VRMG01000009.1"/>
</dbReference>
<evidence type="ECO:0000313" key="2">
    <source>
        <dbReference type="EMBL" id="TXN29443.1"/>
    </source>
</evidence>